<keyword evidence="3" id="KW-0520">NAD</keyword>
<dbReference type="GO" id="GO:0016054">
    <property type="term" value="P:organic acid catabolic process"/>
    <property type="evidence" value="ECO:0007669"/>
    <property type="project" value="UniProtKB-ARBA"/>
</dbReference>
<dbReference type="PROSITE" id="PS00895">
    <property type="entry name" value="3_HYDROXYISOBUT_DH"/>
    <property type="match status" value="1"/>
</dbReference>
<dbReference type="InterPro" id="IPR008927">
    <property type="entry name" value="6-PGluconate_DH-like_C_sf"/>
</dbReference>
<evidence type="ECO:0000313" key="7">
    <source>
        <dbReference type="EMBL" id="AEW03800.1"/>
    </source>
</evidence>
<evidence type="ECO:0000256" key="3">
    <source>
        <dbReference type="ARBA" id="ARBA00023027"/>
    </source>
</evidence>
<reference evidence="7 8" key="2">
    <citation type="journal article" date="2012" name="Stand. Genomic Sci.">
        <title>Complete genome sequence of the moderately thermophilic mineral-sulfide-oxidizing firmicute Sulfobacillus acidophilus type strain (NAL(T)).</title>
        <authorList>
            <person name="Anderson I."/>
            <person name="Chertkov O."/>
            <person name="Chen A."/>
            <person name="Saunders E."/>
            <person name="Lapidus A."/>
            <person name="Nolan M."/>
            <person name="Lucas S."/>
            <person name="Hammon N."/>
            <person name="Deshpande S."/>
            <person name="Cheng J.F."/>
            <person name="Han C."/>
            <person name="Tapia R."/>
            <person name="Goodwin L.A."/>
            <person name="Pitluck S."/>
            <person name="Liolios K."/>
            <person name="Pagani I."/>
            <person name="Ivanova N."/>
            <person name="Mikhailova N."/>
            <person name="Pati A."/>
            <person name="Palaniappan K."/>
            <person name="Land M."/>
            <person name="Pan C."/>
            <person name="Rohde M."/>
            <person name="Pukall R."/>
            <person name="Goker M."/>
            <person name="Detter J.C."/>
            <person name="Woyke T."/>
            <person name="Bristow J."/>
            <person name="Eisen J.A."/>
            <person name="Markowitz V."/>
            <person name="Hugenholtz P."/>
            <person name="Kyrpides N.C."/>
            <person name="Klenk H.P."/>
            <person name="Mavromatis K."/>
        </authorList>
    </citation>
    <scope>NUCLEOTIDE SEQUENCE [LARGE SCALE GENOMIC DNA]</scope>
    <source>
        <strain evidence="8">ATCC 700253 / DSM 10332 / NAL</strain>
    </source>
</reference>
<dbReference type="PANTHER" id="PTHR43060:SF15">
    <property type="entry name" value="3-HYDROXYISOBUTYRATE DEHYDROGENASE-LIKE 1, MITOCHONDRIAL-RELATED"/>
    <property type="match status" value="1"/>
</dbReference>
<dbReference type="PATRIC" id="fig|679936.5.peg.233"/>
<dbReference type="EMBL" id="CP003179">
    <property type="protein sequence ID" value="AEW03800.1"/>
    <property type="molecule type" value="Genomic_DNA"/>
</dbReference>
<feature type="domain" description="3-hydroxyisobutyrate dehydrogenase-like NAD-binding" evidence="6">
    <location>
        <begin position="169"/>
        <end position="287"/>
    </location>
</feature>
<reference evidence="8" key="1">
    <citation type="submission" date="2011-12" db="EMBL/GenBank/DDBJ databases">
        <title>The complete genome of chromosome of Sulfobacillus acidophilus DSM 10332.</title>
        <authorList>
            <person name="Lucas S."/>
            <person name="Han J."/>
            <person name="Lapidus A."/>
            <person name="Bruce D."/>
            <person name="Goodwin L."/>
            <person name="Pitluck S."/>
            <person name="Peters L."/>
            <person name="Kyrpides N."/>
            <person name="Mavromatis K."/>
            <person name="Ivanova N."/>
            <person name="Mikhailova N."/>
            <person name="Chertkov O."/>
            <person name="Saunders E."/>
            <person name="Detter J.C."/>
            <person name="Tapia R."/>
            <person name="Han C."/>
            <person name="Land M."/>
            <person name="Hauser L."/>
            <person name="Markowitz V."/>
            <person name="Cheng J.-F."/>
            <person name="Hugenholtz P."/>
            <person name="Woyke T."/>
            <person name="Wu D."/>
            <person name="Pukall R."/>
            <person name="Gehrich-Schroeter G."/>
            <person name="Schneider S."/>
            <person name="Klenk H.-P."/>
            <person name="Eisen J.A."/>
        </authorList>
    </citation>
    <scope>NUCLEOTIDE SEQUENCE [LARGE SCALE GENOMIC DNA]</scope>
    <source>
        <strain evidence="8">ATCC 700253 / DSM 10332 / NAL</strain>
    </source>
</reference>
<dbReference type="PIRSF" id="PIRSF000103">
    <property type="entry name" value="HIBADH"/>
    <property type="match status" value="1"/>
</dbReference>
<feature type="active site" evidence="4">
    <location>
        <position position="175"/>
    </location>
</feature>
<dbReference type="NCBIfam" id="TIGR01505">
    <property type="entry name" value="tartro_sem_red"/>
    <property type="match status" value="1"/>
</dbReference>
<dbReference type="SUPFAM" id="SSF48179">
    <property type="entry name" value="6-phosphogluconate dehydrogenase C-terminal domain-like"/>
    <property type="match status" value="1"/>
</dbReference>
<dbReference type="InterPro" id="IPR036291">
    <property type="entry name" value="NAD(P)-bd_dom_sf"/>
</dbReference>
<dbReference type="STRING" id="679936.Sulac_0229"/>
<dbReference type="InterPro" id="IPR029154">
    <property type="entry name" value="HIBADH-like_NADP-bd"/>
</dbReference>
<dbReference type="AlphaFoldDB" id="G8TWV2"/>
<evidence type="ECO:0000259" key="5">
    <source>
        <dbReference type="Pfam" id="PF03446"/>
    </source>
</evidence>
<dbReference type="InterPro" id="IPR002204">
    <property type="entry name" value="3-OH-isobutyrate_DH-rel_CS"/>
</dbReference>
<name>G8TWV2_SULAD</name>
<dbReference type="InterPro" id="IPR015815">
    <property type="entry name" value="HIBADH-related"/>
</dbReference>
<comment type="similarity">
    <text evidence="1">Belongs to the HIBADH-related family.</text>
</comment>
<evidence type="ECO:0000256" key="1">
    <source>
        <dbReference type="ARBA" id="ARBA00009080"/>
    </source>
</evidence>
<evidence type="ECO:0000259" key="6">
    <source>
        <dbReference type="Pfam" id="PF14833"/>
    </source>
</evidence>
<protein>
    <submittedName>
        <fullName evidence="7">2-hydroxy-3-oxopropionate reductase</fullName>
        <ecNumber evidence="7">1.1.1.60</ecNumber>
    </submittedName>
</protein>
<dbReference type="InterPro" id="IPR006398">
    <property type="entry name" value="Tartro_sem_red"/>
</dbReference>
<dbReference type="HOGENOM" id="CLU_035117_1_0_9"/>
<dbReference type="GO" id="GO:0046487">
    <property type="term" value="P:glyoxylate metabolic process"/>
    <property type="evidence" value="ECO:0007669"/>
    <property type="project" value="InterPro"/>
</dbReference>
<keyword evidence="8" id="KW-1185">Reference proteome</keyword>
<dbReference type="GO" id="GO:0008679">
    <property type="term" value="F:2-hydroxy-3-oxopropionate reductase activity"/>
    <property type="evidence" value="ECO:0007669"/>
    <property type="project" value="UniProtKB-EC"/>
</dbReference>
<dbReference type="Pfam" id="PF14833">
    <property type="entry name" value="NAD_binding_11"/>
    <property type="match status" value="1"/>
</dbReference>
<dbReference type="GO" id="GO:0051287">
    <property type="term" value="F:NAD binding"/>
    <property type="evidence" value="ECO:0007669"/>
    <property type="project" value="InterPro"/>
</dbReference>
<evidence type="ECO:0000256" key="4">
    <source>
        <dbReference type="PIRSR" id="PIRSR000103-1"/>
    </source>
</evidence>
<dbReference type="Pfam" id="PF03446">
    <property type="entry name" value="NAD_binding_2"/>
    <property type="match status" value="1"/>
</dbReference>
<dbReference type="GO" id="GO:0050661">
    <property type="term" value="F:NADP binding"/>
    <property type="evidence" value="ECO:0007669"/>
    <property type="project" value="InterPro"/>
</dbReference>
<dbReference type="PANTHER" id="PTHR43060">
    <property type="entry name" value="3-HYDROXYISOBUTYRATE DEHYDROGENASE-LIKE 1, MITOCHONDRIAL-RELATED"/>
    <property type="match status" value="1"/>
</dbReference>
<dbReference type="Proteomes" id="UP000005439">
    <property type="component" value="Chromosome"/>
</dbReference>
<sequence>MAEHTSRIGFIGLGIMGAPMALNLIRAGYSLIVHNRTREKEAALVAEGAQAAASPRDVARQADVVITMLPDTPDVEAVYFGPEGIFQAVRAEHLLIDMSTVSPAIARRIHDQAVLAGAESLDAPVSGGDVGARAGTLSIMVGGSTAAYERAYPLFQAMGKNIVHLGDAGAGQVTKACNQIVVALTIEAVGEALVLAQKSGVDPHRVRQALLGGFAQSRVLEVHGQRALDHQYDPGFRVRLHRKDLAIALNAAQDLGVSTPVTALVHDMMNSLLANGLGDRDHSILIDELARRANTEIR</sequence>
<dbReference type="InterPro" id="IPR013328">
    <property type="entry name" value="6PGD_dom2"/>
</dbReference>
<evidence type="ECO:0000313" key="8">
    <source>
        <dbReference type="Proteomes" id="UP000005439"/>
    </source>
</evidence>
<dbReference type="KEGG" id="sap:Sulac_0229"/>
<keyword evidence="2 7" id="KW-0560">Oxidoreductase</keyword>
<dbReference type="Gene3D" id="1.10.1040.10">
    <property type="entry name" value="N-(1-d-carboxylethyl)-l-norvaline Dehydrogenase, domain 2"/>
    <property type="match status" value="1"/>
</dbReference>
<feature type="domain" description="6-phosphogluconate dehydrogenase NADP-binding" evidence="5">
    <location>
        <begin position="7"/>
        <end position="166"/>
    </location>
</feature>
<proteinExistence type="inferred from homology"/>
<accession>G8TWV2</accession>
<dbReference type="EC" id="1.1.1.60" evidence="7"/>
<gene>
    <name evidence="7" type="ordered locus">Sulac_0229</name>
</gene>
<evidence type="ECO:0000256" key="2">
    <source>
        <dbReference type="ARBA" id="ARBA00023002"/>
    </source>
</evidence>
<dbReference type="InterPro" id="IPR006115">
    <property type="entry name" value="6PGDH_NADP-bd"/>
</dbReference>
<dbReference type="Gene3D" id="3.40.50.720">
    <property type="entry name" value="NAD(P)-binding Rossmann-like Domain"/>
    <property type="match status" value="1"/>
</dbReference>
<dbReference type="SUPFAM" id="SSF51735">
    <property type="entry name" value="NAD(P)-binding Rossmann-fold domains"/>
    <property type="match status" value="1"/>
</dbReference>
<organism evidence="7 8">
    <name type="scientific">Sulfobacillus acidophilus (strain ATCC 700253 / DSM 10332 / NAL)</name>
    <dbReference type="NCBI Taxonomy" id="679936"/>
    <lineage>
        <taxon>Bacteria</taxon>
        <taxon>Bacillati</taxon>
        <taxon>Bacillota</taxon>
        <taxon>Clostridia</taxon>
        <taxon>Eubacteriales</taxon>
        <taxon>Clostridiales Family XVII. Incertae Sedis</taxon>
        <taxon>Sulfobacillus</taxon>
    </lineage>
</organism>